<sequence length="90" mass="9750">MTVRGVIDPWKVGEEEVMVVHLVLFTAGDRVLNMVVRSALYITGIMAQHMTGAEVLIMVGAEVLIMVGTGVLNMADIAVDHLSEGQELEE</sequence>
<dbReference type="KEGG" id="qsa:O6P43_017057"/>
<accession>A0AAD7LP42</accession>
<dbReference type="AlphaFoldDB" id="A0AAD7LP42"/>
<dbReference type="EMBL" id="JARAOO010000007">
    <property type="protein sequence ID" value="KAJ7961749.1"/>
    <property type="molecule type" value="Genomic_DNA"/>
</dbReference>
<gene>
    <name evidence="1" type="ORF">O6P43_017057</name>
</gene>
<dbReference type="Proteomes" id="UP001163823">
    <property type="component" value="Chromosome 7"/>
</dbReference>
<protein>
    <submittedName>
        <fullName evidence="1">Uncharacterized protein</fullName>
    </submittedName>
</protein>
<proteinExistence type="predicted"/>
<keyword evidence="2" id="KW-1185">Reference proteome</keyword>
<name>A0AAD7LP42_QUISA</name>
<evidence type="ECO:0000313" key="1">
    <source>
        <dbReference type="EMBL" id="KAJ7961749.1"/>
    </source>
</evidence>
<evidence type="ECO:0000313" key="2">
    <source>
        <dbReference type="Proteomes" id="UP001163823"/>
    </source>
</evidence>
<reference evidence="1" key="1">
    <citation type="journal article" date="2023" name="Science">
        <title>Elucidation of the pathway for biosynthesis of saponin adjuvants from the soapbark tree.</title>
        <authorList>
            <person name="Reed J."/>
            <person name="Orme A."/>
            <person name="El-Demerdash A."/>
            <person name="Owen C."/>
            <person name="Martin L.B.B."/>
            <person name="Misra R.C."/>
            <person name="Kikuchi S."/>
            <person name="Rejzek M."/>
            <person name="Martin A.C."/>
            <person name="Harkess A."/>
            <person name="Leebens-Mack J."/>
            <person name="Louveau T."/>
            <person name="Stephenson M.J."/>
            <person name="Osbourn A."/>
        </authorList>
    </citation>
    <scope>NUCLEOTIDE SEQUENCE</scope>
    <source>
        <strain evidence="1">S10</strain>
    </source>
</reference>
<comment type="caution">
    <text evidence="1">The sequence shown here is derived from an EMBL/GenBank/DDBJ whole genome shotgun (WGS) entry which is preliminary data.</text>
</comment>
<organism evidence="1 2">
    <name type="scientific">Quillaja saponaria</name>
    <name type="common">Soap bark tree</name>
    <dbReference type="NCBI Taxonomy" id="32244"/>
    <lineage>
        <taxon>Eukaryota</taxon>
        <taxon>Viridiplantae</taxon>
        <taxon>Streptophyta</taxon>
        <taxon>Embryophyta</taxon>
        <taxon>Tracheophyta</taxon>
        <taxon>Spermatophyta</taxon>
        <taxon>Magnoliopsida</taxon>
        <taxon>eudicotyledons</taxon>
        <taxon>Gunneridae</taxon>
        <taxon>Pentapetalae</taxon>
        <taxon>rosids</taxon>
        <taxon>fabids</taxon>
        <taxon>Fabales</taxon>
        <taxon>Quillajaceae</taxon>
        <taxon>Quillaja</taxon>
    </lineage>
</organism>